<name>A0A0G1UBJ2_9BACT</name>
<feature type="coiled-coil region" evidence="1">
    <location>
        <begin position="65"/>
        <end position="92"/>
    </location>
</feature>
<gene>
    <name evidence="2" type="ORF">UX87_C0022G0008</name>
</gene>
<dbReference type="EMBL" id="LCNV01000022">
    <property type="protein sequence ID" value="KKU63493.1"/>
    <property type="molecule type" value="Genomic_DNA"/>
</dbReference>
<organism evidence="2 3">
    <name type="scientific">Candidatus Amesbacteria bacterium GW2011_GWA1_47_16</name>
    <dbReference type="NCBI Taxonomy" id="1618353"/>
    <lineage>
        <taxon>Bacteria</taxon>
        <taxon>Candidatus Amesiibacteriota</taxon>
    </lineage>
</organism>
<dbReference type="Proteomes" id="UP000034364">
    <property type="component" value="Unassembled WGS sequence"/>
</dbReference>
<comment type="caution">
    <text evidence="2">The sequence shown here is derived from an EMBL/GenBank/DDBJ whole genome shotgun (WGS) entry which is preliminary data.</text>
</comment>
<reference evidence="2 3" key="1">
    <citation type="journal article" date="2015" name="Nature">
        <title>rRNA introns, odd ribosomes, and small enigmatic genomes across a large radiation of phyla.</title>
        <authorList>
            <person name="Brown C.T."/>
            <person name="Hug L.A."/>
            <person name="Thomas B.C."/>
            <person name="Sharon I."/>
            <person name="Castelle C.J."/>
            <person name="Singh A."/>
            <person name="Wilkins M.J."/>
            <person name="Williams K.H."/>
            <person name="Banfield J.F."/>
        </authorList>
    </citation>
    <scope>NUCLEOTIDE SEQUENCE [LARGE SCALE GENOMIC DNA]</scope>
</reference>
<evidence type="ECO:0000313" key="3">
    <source>
        <dbReference type="Proteomes" id="UP000034364"/>
    </source>
</evidence>
<protein>
    <submittedName>
        <fullName evidence="2">Uncharacterized protein</fullName>
    </submittedName>
</protein>
<proteinExistence type="predicted"/>
<accession>A0A0G1UBJ2</accession>
<evidence type="ECO:0000313" key="2">
    <source>
        <dbReference type="EMBL" id="KKU63493.1"/>
    </source>
</evidence>
<evidence type="ECO:0000256" key="1">
    <source>
        <dbReference type="SAM" id="Coils"/>
    </source>
</evidence>
<sequence>MDKNKLVEIISGLGLEEDVKEEFIRFINENEINAETAGKIANTLDMLADEKMKEGILLQHNAGAVADLIKEMKELTQEHEEALDKAAEDLANDIEDKIKQVKSGQGQS</sequence>
<keyword evidence="1" id="KW-0175">Coiled coil</keyword>
<dbReference type="AlphaFoldDB" id="A0A0G1UBJ2"/>